<evidence type="ECO:0000313" key="2">
    <source>
        <dbReference type="EMBL" id="TMI79686.1"/>
    </source>
</evidence>
<protein>
    <submittedName>
        <fullName evidence="2">RidA family protein</fullName>
    </submittedName>
</protein>
<dbReference type="Gene3D" id="3.30.1330.40">
    <property type="entry name" value="RutC-like"/>
    <property type="match status" value="1"/>
</dbReference>
<dbReference type="InterPro" id="IPR006175">
    <property type="entry name" value="YjgF/YER057c/UK114"/>
</dbReference>
<dbReference type="EMBL" id="VBAN01000309">
    <property type="protein sequence ID" value="TMI79686.1"/>
    <property type="molecule type" value="Genomic_DNA"/>
</dbReference>
<organism evidence="2 3">
    <name type="scientific">Candidatus Segetimicrobium genomatis</name>
    <dbReference type="NCBI Taxonomy" id="2569760"/>
    <lineage>
        <taxon>Bacteria</taxon>
        <taxon>Bacillati</taxon>
        <taxon>Candidatus Sysuimicrobiota</taxon>
        <taxon>Candidatus Sysuimicrobiia</taxon>
        <taxon>Candidatus Sysuimicrobiales</taxon>
        <taxon>Candidatus Segetimicrobiaceae</taxon>
        <taxon>Candidatus Segetimicrobium</taxon>
    </lineage>
</organism>
<dbReference type="InterPro" id="IPR035959">
    <property type="entry name" value="RutC-like_sf"/>
</dbReference>
<sequence>MRMVRKQLVTGPAYTKGLGGRIWSPGIRVGPWLFLSGITAVDYKTMKTVGAESGTNMTVPKIDPAAQWRQVLSNIKEIVESAGGTMADVVMANVFVTDMQYYAHYQHIRGEFFEPPYPVCTAVAVRDLVHPDWILEIEAIAYIEGKT</sequence>
<name>A0A537J9D1_9BACT</name>
<dbReference type="CDD" id="cd00448">
    <property type="entry name" value="YjgF_YER057c_UK114_family"/>
    <property type="match status" value="1"/>
</dbReference>
<dbReference type="SUPFAM" id="SSF55298">
    <property type="entry name" value="YjgF-like"/>
    <property type="match status" value="1"/>
</dbReference>
<dbReference type="PANTHER" id="PTHR11803">
    <property type="entry name" value="2-IMINOBUTANOATE/2-IMINOPROPANOATE DEAMINASE RIDA"/>
    <property type="match status" value="1"/>
</dbReference>
<proteinExistence type="inferred from homology"/>
<comment type="caution">
    <text evidence="2">The sequence shown here is derived from an EMBL/GenBank/DDBJ whole genome shotgun (WGS) entry which is preliminary data.</text>
</comment>
<dbReference type="Pfam" id="PF01042">
    <property type="entry name" value="Ribonuc_L-PSP"/>
    <property type="match status" value="1"/>
</dbReference>
<evidence type="ECO:0000313" key="3">
    <source>
        <dbReference type="Proteomes" id="UP000318093"/>
    </source>
</evidence>
<reference evidence="2 3" key="1">
    <citation type="journal article" date="2019" name="Nat. Microbiol.">
        <title>Mediterranean grassland soil C-N compound turnover is dependent on rainfall and depth, and is mediated by genomically divergent microorganisms.</title>
        <authorList>
            <person name="Diamond S."/>
            <person name="Andeer P.F."/>
            <person name="Li Z."/>
            <person name="Crits-Christoph A."/>
            <person name="Burstein D."/>
            <person name="Anantharaman K."/>
            <person name="Lane K.R."/>
            <person name="Thomas B.C."/>
            <person name="Pan C."/>
            <person name="Northen T.R."/>
            <person name="Banfield J.F."/>
        </authorList>
    </citation>
    <scope>NUCLEOTIDE SEQUENCE [LARGE SCALE GENOMIC DNA]</scope>
    <source>
        <strain evidence="2">NP_6</strain>
    </source>
</reference>
<dbReference type="Proteomes" id="UP000318093">
    <property type="component" value="Unassembled WGS sequence"/>
</dbReference>
<dbReference type="GO" id="GO:0019239">
    <property type="term" value="F:deaminase activity"/>
    <property type="evidence" value="ECO:0007669"/>
    <property type="project" value="TreeGrafter"/>
</dbReference>
<gene>
    <name evidence="2" type="ORF">E6H03_09760</name>
</gene>
<dbReference type="PANTHER" id="PTHR11803:SF58">
    <property type="entry name" value="PROTEIN HMF1-RELATED"/>
    <property type="match status" value="1"/>
</dbReference>
<dbReference type="GO" id="GO:0005829">
    <property type="term" value="C:cytosol"/>
    <property type="evidence" value="ECO:0007669"/>
    <property type="project" value="TreeGrafter"/>
</dbReference>
<comment type="similarity">
    <text evidence="1">Belongs to the RutC family.</text>
</comment>
<evidence type="ECO:0000256" key="1">
    <source>
        <dbReference type="ARBA" id="ARBA00010552"/>
    </source>
</evidence>
<accession>A0A537J9D1</accession>
<dbReference type="AlphaFoldDB" id="A0A537J9D1"/>